<name>K2R2U9_METFP</name>
<keyword evidence="1" id="KW-1133">Transmembrane helix</keyword>
<feature type="transmembrane region" description="Helical" evidence="1">
    <location>
        <begin position="128"/>
        <end position="145"/>
    </location>
</feature>
<dbReference type="AlphaFoldDB" id="K2R2U9"/>
<evidence type="ECO:0008006" key="4">
    <source>
        <dbReference type="Google" id="ProtNLM"/>
    </source>
</evidence>
<accession>K2R2U9</accession>
<comment type="caution">
    <text evidence="2">The sequence shown here is derived from an EMBL/GenBank/DDBJ whole genome shotgun (WGS) entry which is preliminary data.</text>
</comment>
<dbReference type="EMBL" id="AMPO01000006">
    <property type="protein sequence ID" value="EKF85562.1"/>
    <property type="molecule type" value="Genomic_DNA"/>
</dbReference>
<proteinExistence type="predicted"/>
<dbReference type="InterPro" id="IPR025671">
    <property type="entry name" value="HXXEE"/>
</dbReference>
<keyword evidence="1" id="KW-0812">Transmembrane</keyword>
<feature type="transmembrane region" description="Helical" evidence="1">
    <location>
        <begin position="6"/>
        <end position="29"/>
    </location>
</feature>
<dbReference type="Pfam" id="PF13787">
    <property type="entry name" value="HXXEE"/>
    <property type="match status" value="1"/>
</dbReference>
<evidence type="ECO:0000256" key="1">
    <source>
        <dbReference type="SAM" id="Phobius"/>
    </source>
</evidence>
<feature type="transmembrane region" description="Helical" evidence="1">
    <location>
        <begin position="100"/>
        <end position="122"/>
    </location>
</feature>
<keyword evidence="1" id="KW-0472">Membrane</keyword>
<organism evidence="2 3">
    <name type="scientific">Methanobacterium formicicum (strain DSM 3637 / PP1)</name>
    <dbReference type="NCBI Taxonomy" id="1204725"/>
    <lineage>
        <taxon>Archaea</taxon>
        <taxon>Methanobacteriati</taxon>
        <taxon>Methanobacteriota</taxon>
        <taxon>Methanomada group</taxon>
        <taxon>Methanobacteria</taxon>
        <taxon>Methanobacteriales</taxon>
        <taxon>Methanobacteriaceae</taxon>
        <taxon>Methanobacterium</taxon>
    </lineage>
</organism>
<evidence type="ECO:0000313" key="2">
    <source>
        <dbReference type="EMBL" id="EKF85562.1"/>
    </source>
</evidence>
<protein>
    <recommendedName>
        <fullName evidence="4">HXXEE domain-containing protein</fullName>
    </recommendedName>
</protein>
<gene>
    <name evidence="2" type="ORF">A994_07516</name>
</gene>
<feature type="transmembrane region" description="Helical" evidence="1">
    <location>
        <begin position="68"/>
        <end position="88"/>
    </location>
</feature>
<sequence length="153" mass="17632">MDLSILWLVPIAYFIHIIEEAPRFMPFAIKYYGQPKNYKEFFVGNIILMAYVLISVSLAIFYTNEWTMVIGLATAAWIFTNFLMHAYYTLRYGEYSPGVVTASAIYAPVTVFIYYNFIISGILSTTDIILSMILGFVIMYVPTLMQMKRHGKI</sequence>
<keyword evidence="3" id="KW-1185">Reference proteome</keyword>
<dbReference type="RefSeq" id="WP_004030813.1">
    <property type="nucleotide sequence ID" value="NZ_AMPO01000006.1"/>
</dbReference>
<evidence type="ECO:0000313" key="3">
    <source>
        <dbReference type="Proteomes" id="UP000007360"/>
    </source>
</evidence>
<feature type="transmembrane region" description="Helical" evidence="1">
    <location>
        <begin position="41"/>
        <end position="62"/>
    </location>
</feature>
<reference evidence="2 3" key="1">
    <citation type="journal article" date="2012" name="J. Bacteriol.">
        <title>Draft genome sequence of Methanobacterium formicicum DSM 3637, an archaebacterium isolated from the methane producer amoeba Pelomyxa palustris.</title>
        <authorList>
            <person name="Gutierrez G."/>
        </authorList>
    </citation>
    <scope>NUCLEOTIDE SEQUENCE [LARGE SCALE GENOMIC DNA]</scope>
    <source>
        <strain evidence="3">DSM 3637 / PP1</strain>
    </source>
</reference>
<dbReference type="Proteomes" id="UP000007360">
    <property type="component" value="Unassembled WGS sequence"/>
</dbReference>